<evidence type="ECO:0000313" key="6">
    <source>
        <dbReference type="Proteomes" id="UP001159405"/>
    </source>
</evidence>
<organism evidence="5 6">
    <name type="scientific">Porites lobata</name>
    <dbReference type="NCBI Taxonomy" id="104759"/>
    <lineage>
        <taxon>Eukaryota</taxon>
        <taxon>Metazoa</taxon>
        <taxon>Cnidaria</taxon>
        <taxon>Anthozoa</taxon>
        <taxon>Hexacorallia</taxon>
        <taxon>Scleractinia</taxon>
        <taxon>Fungiina</taxon>
        <taxon>Poritidae</taxon>
        <taxon>Porites</taxon>
    </lineage>
</organism>
<evidence type="ECO:0000256" key="1">
    <source>
        <dbReference type="ARBA" id="ARBA00022723"/>
    </source>
</evidence>
<dbReference type="InterPro" id="IPR036236">
    <property type="entry name" value="Znf_C2H2_sf"/>
</dbReference>
<dbReference type="PANTHER" id="PTHR21402">
    <property type="entry name" value="GAMETOCYTE SPECIFIC FACTOR 1-RELATED"/>
    <property type="match status" value="1"/>
</dbReference>
<keyword evidence="3" id="KW-0862">Zinc</keyword>
<evidence type="ECO:0000256" key="2">
    <source>
        <dbReference type="ARBA" id="ARBA00022771"/>
    </source>
</evidence>
<keyword evidence="2" id="KW-0863">Zinc-finger</keyword>
<protein>
    <recommendedName>
        <fullName evidence="4">CHHC U11-48K-type domain-containing protein</fullName>
    </recommendedName>
</protein>
<comment type="caution">
    <text evidence="5">The sequence shown here is derived from an EMBL/GenBank/DDBJ whole genome shotgun (WGS) entry which is preliminary data.</text>
</comment>
<name>A0ABN8Q4T1_9CNID</name>
<dbReference type="PROSITE" id="PS51800">
    <property type="entry name" value="ZF_CHHC_U11_48K"/>
    <property type="match status" value="2"/>
</dbReference>
<evidence type="ECO:0000256" key="3">
    <source>
        <dbReference type="ARBA" id="ARBA00022833"/>
    </source>
</evidence>
<dbReference type="Proteomes" id="UP001159405">
    <property type="component" value="Unassembled WGS sequence"/>
</dbReference>
<dbReference type="InterPro" id="IPR022776">
    <property type="entry name" value="TRM13/UPF0224_CHHC_Znf_dom"/>
</dbReference>
<evidence type="ECO:0000259" key="4">
    <source>
        <dbReference type="PROSITE" id="PS51800"/>
    </source>
</evidence>
<feature type="domain" description="CHHC U11-48K-type" evidence="4">
    <location>
        <begin position="49"/>
        <end position="76"/>
    </location>
</feature>
<feature type="domain" description="CHHC U11-48K-type" evidence="4">
    <location>
        <begin position="17"/>
        <end position="44"/>
    </location>
</feature>
<keyword evidence="6" id="KW-1185">Reference proteome</keyword>
<dbReference type="PANTHER" id="PTHR21402:SF5">
    <property type="entry name" value="GAMETOCYTE SPECIFIC FACTOR 1"/>
    <property type="match status" value="1"/>
</dbReference>
<reference evidence="5 6" key="1">
    <citation type="submission" date="2022-05" db="EMBL/GenBank/DDBJ databases">
        <authorList>
            <consortium name="Genoscope - CEA"/>
            <person name="William W."/>
        </authorList>
    </citation>
    <scope>NUCLEOTIDE SEQUENCE [LARGE SCALE GENOMIC DNA]</scope>
</reference>
<sequence length="453" mass="50981">MAWSAPEDWSRWDPEKLLVCPYDEVHRIKAKRFQKHLLKCRENHPEKDFVTCPFNAKHVMLRSEIRHHVSRCPDRTVIEQYNYKGIEKDEDGFYFKGNTSVPSYHKTEDIQESSESWDAGEESDFQWTEHNDINTPLWNQGMAQTSHAVTDTLSLSPEEREKFKGQMRREAAIRNANSGMLLPSQRWASSEGYNKSSDNYMMQHSLPTNVGQSAMANSSVQEVEPVVHTGVLTNTASKQRNPIFEYCVQRMQNSSECGNKQNMVVSQSGACKKEEVMNESNLTLQRLTNEGVSSQHPRNTVLTSFTHDNMKLRSNFAYSGMENKSLLQEARSKEGDVAISNVCGRQNLLTPSQQTNSFTQESSAMDPIELTAGFIENEMEKTLRLHGNTAKPEVAAVSSVCGQPTYPTSSCANGPHLAGVGRARHFAEARKNNFGGICYNPPKNAGKNLLSVF</sequence>
<gene>
    <name evidence="5" type="ORF">PLOB_00001256</name>
</gene>
<dbReference type="Pfam" id="PF05253">
    <property type="entry name" value="zf-U11-48K"/>
    <property type="match status" value="2"/>
</dbReference>
<accession>A0ABN8Q4T1</accession>
<dbReference type="SUPFAM" id="SSF57667">
    <property type="entry name" value="beta-beta-alpha zinc fingers"/>
    <property type="match status" value="1"/>
</dbReference>
<keyword evidence="1" id="KW-0479">Metal-binding</keyword>
<proteinExistence type="predicted"/>
<dbReference type="InterPro" id="IPR051591">
    <property type="entry name" value="UPF0224_FAM112_RNA_Proc"/>
</dbReference>
<dbReference type="EMBL" id="CALNXK010000100">
    <property type="protein sequence ID" value="CAH3154943.1"/>
    <property type="molecule type" value="Genomic_DNA"/>
</dbReference>
<evidence type="ECO:0000313" key="5">
    <source>
        <dbReference type="EMBL" id="CAH3154943.1"/>
    </source>
</evidence>